<accession>A0A699UJK4</accession>
<comment type="caution">
    <text evidence="1">The sequence shown here is derived from an EMBL/GenBank/DDBJ whole genome shotgun (WGS) entry which is preliminary data.</text>
</comment>
<dbReference type="EMBL" id="BKCJ011339206">
    <property type="protein sequence ID" value="GFD22697.1"/>
    <property type="molecule type" value="Genomic_DNA"/>
</dbReference>
<protein>
    <submittedName>
        <fullName evidence="1">Uncharacterized protein</fullName>
    </submittedName>
</protein>
<evidence type="ECO:0000313" key="1">
    <source>
        <dbReference type="EMBL" id="GFD22697.1"/>
    </source>
</evidence>
<sequence length="40" mass="4340">VEACGGVLPFNKGDELVYGLSEQVLPQGDDEGACMVARWW</sequence>
<gene>
    <name evidence="1" type="ORF">Tci_894666</name>
</gene>
<organism evidence="1">
    <name type="scientific">Tanacetum cinerariifolium</name>
    <name type="common">Dalmatian daisy</name>
    <name type="synonym">Chrysanthemum cinerariifolium</name>
    <dbReference type="NCBI Taxonomy" id="118510"/>
    <lineage>
        <taxon>Eukaryota</taxon>
        <taxon>Viridiplantae</taxon>
        <taxon>Streptophyta</taxon>
        <taxon>Embryophyta</taxon>
        <taxon>Tracheophyta</taxon>
        <taxon>Spermatophyta</taxon>
        <taxon>Magnoliopsida</taxon>
        <taxon>eudicotyledons</taxon>
        <taxon>Gunneridae</taxon>
        <taxon>Pentapetalae</taxon>
        <taxon>asterids</taxon>
        <taxon>campanulids</taxon>
        <taxon>Asterales</taxon>
        <taxon>Asteraceae</taxon>
        <taxon>Asteroideae</taxon>
        <taxon>Anthemideae</taxon>
        <taxon>Anthemidinae</taxon>
        <taxon>Tanacetum</taxon>
    </lineage>
</organism>
<feature type="non-terminal residue" evidence="1">
    <location>
        <position position="1"/>
    </location>
</feature>
<dbReference type="AlphaFoldDB" id="A0A699UJK4"/>
<name>A0A699UJK4_TANCI</name>
<proteinExistence type="predicted"/>
<reference evidence="1" key="1">
    <citation type="journal article" date="2019" name="Sci. Rep.">
        <title>Draft genome of Tanacetum cinerariifolium, the natural source of mosquito coil.</title>
        <authorList>
            <person name="Yamashiro T."/>
            <person name="Shiraishi A."/>
            <person name="Satake H."/>
            <person name="Nakayama K."/>
        </authorList>
    </citation>
    <scope>NUCLEOTIDE SEQUENCE</scope>
</reference>